<gene>
    <name evidence="3" type="ORF">ANACAC_01206</name>
</gene>
<feature type="transmembrane region" description="Helical" evidence="1">
    <location>
        <begin position="155"/>
        <end position="186"/>
    </location>
</feature>
<dbReference type="HOGENOM" id="CLU_396759_0_0_9"/>
<reference evidence="3" key="2">
    <citation type="submission" date="2013-11" db="EMBL/GenBank/DDBJ databases">
        <title>Draft genome sequence of Anaerostipes caccae (DSM 14662).</title>
        <authorList>
            <person name="Sudarsanam P."/>
            <person name="Ley R."/>
            <person name="Guruge J."/>
            <person name="Turnbaugh P.J."/>
            <person name="Mahowald M."/>
            <person name="Liep D."/>
            <person name="Gordon J."/>
        </authorList>
    </citation>
    <scope>NUCLEOTIDE SEQUENCE</scope>
    <source>
        <strain evidence="3">DSM 14662</strain>
    </source>
</reference>
<dbReference type="PANTHER" id="PTHR42736:SF1">
    <property type="entry name" value="PROTEIN-GLUTAMINE GAMMA-GLUTAMYLTRANSFERASE"/>
    <property type="match status" value="1"/>
</dbReference>
<keyword evidence="1" id="KW-1133">Transmembrane helix</keyword>
<dbReference type="Gene3D" id="3.10.620.30">
    <property type="match status" value="1"/>
</dbReference>
<accession>B0MCB5</accession>
<keyword evidence="4" id="KW-1185">Reference proteome</keyword>
<reference evidence="3" key="1">
    <citation type="submission" date="2007-11" db="EMBL/GenBank/DDBJ databases">
        <authorList>
            <person name="Fulton L."/>
            <person name="Clifton S."/>
            <person name="Fulton B."/>
            <person name="Xu J."/>
            <person name="Minx P."/>
            <person name="Pepin K.H."/>
            <person name="Johnson M."/>
            <person name="Thiruvilangam P."/>
            <person name="Bhonagiri V."/>
            <person name="Nash W.E."/>
            <person name="Mardis E.R."/>
            <person name="Wilson R.K."/>
        </authorList>
    </citation>
    <scope>NUCLEOTIDE SEQUENCE [LARGE SCALE GENOMIC DNA]</scope>
    <source>
        <strain evidence="3">DSM 14662</strain>
    </source>
</reference>
<organism evidence="3 4">
    <name type="scientific">Anaerostipes caccae (strain DSM 14662 / CCUG 47493 / JCM 13470 / NCIMB 13811 / L1-92)</name>
    <dbReference type="NCBI Taxonomy" id="411490"/>
    <lineage>
        <taxon>Bacteria</taxon>
        <taxon>Bacillati</taxon>
        <taxon>Bacillota</taxon>
        <taxon>Clostridia</taxon>
        <taxon>Lachnospirales</taxon>
        <taxon>Lachnospiraceae</taxon>
        <taxon>Anaerostipes</taxon>
    </lineage>
</organism>
<dbReference type="AlphaFoldDB" id="B0MCB5"/>
<keyword evidence="1" id="KW-0472">Membrane</keyword>
<dbReference type="Proteomes" id="UP000004935">
    <property type="component" value="Unassembled WGS sequence"/>
</dbReference>
<proteinExistence type="predicted"/>
<evidence type="ECO:0000313" key="4">
    <source>
        <dbReference type="Proteomes" id="UP000004935"/>
    </source>
</evidence>
<feature type="transmembrane region" description="Helical" evidence="1">
    <location>
        <begin position="198"/>
        <end position="218"/>
    </location>
</feature>
<protein>
    <submittedName>
        <fullName evidence="3">Transglutaminase-like protein</fullName>
    </submittedName>
</protein>
<evidence type="ECO:0000256" key="1">
    <source>
        <dbReference type="SAM" id="Phobius"/>
    </source>
</evidence>
<feature type="transmembrane region" description="Helical" evidence="1">
    <location>
        <begin position="26"/>
        <end position="45"/>
    </location>
</feature>
<dbReference type="PANTHER" id="PTHR42736">
    <property type="entry name" value="PROTEIN-GLUTAMINE GAMMA-GLUTAMYLTRANSFERASE"/>
    <property type="match status" value="1"/>
</dbReference>
<dbReference type="SUPFAM" id="SSF54001">
    <property type="entry name" value="Cysteine proteinases"/>
    <property type="match status" value="1"/>
</dbReference>
<comment type="caution">
    <text evidence="3">The sequence shown here is derived from an EMBL/GenBank/DDBJ whole genome shotgun (WGS) entry which is preliminary data.</text>
</comment>
<keyword evidence="1" id="KW-0812">Transmembrane</keyword>
<dbReference type="InterPro" id="IPR038765">
    <property type="entry name" value="Papain-like_cys_pep_sf"/>
</dbReference>
<evidence type="ECO:0000313" key="3">
    <source>
        <dbReference type="EMBL" id="EDR97585.1"/>
    </source>
</evidence>
<sequence length="721" mass="82662">MIWNYFKSDCKGSFYMKEKIQPYMKYIFLSMIFLGLTDSVFVGFFTRAFQYYLLCAGVAILTVLCVLLERYPKAVFGAVGFAVAAAFFLRSALANGFQVISNRMADAVNQVFDMGFYYYVDIRPEYTRRDSILFILLLFLLGSVVFHYLTKKTKIFAAVVSAVEACLLILTPYSITGPFLLFLCGLTGYVLWTRKKTFSASVISVCLLLGAVAVSGTAGEPAESNPVKETALELVRTLSQGKDYQVAGGIGSGDIGKIGSVAPRGTKLFQVKLSKPETLYLKGFTSGVYEKGMWKKEKKDAKVILGENSLDLPYQFFDLKIPELSLELLDTGLQKKTENAEIRYQKFTDEYYLWPYFSSISPEKGRYYGDYNIKRNGKREKETLTYYPVSLDNILKADGRITDALLDGQTGDVTLEREYFEAMDSYNQYVRSQYLKVPGDLKKKLTKKFPELLQVVSMRKKTGMIQTLLRENYQYTSDSGTTPEGKDPIWYFLNENKKGYCTQYASAAVMMFRSAGIPSRYVEGYRIDERKFKRDHTAQVTDFYAHAWPEIYVENVGWVPVEVTNTRNLLSEQDQTERDASYTEHGKDSFLKKNLVLQSLAALLLSFFVIVTIVKITAEIIRYRNWRKSTNKEKVIVYQNLINSLTEGKKLDEKYVLTLEKVRKISEKGRFSQHEITDEELRYVKRFVDILKKKYNCYTNVKKLLTVLLHISYNSNSERNT</sequence>
<dbReference type="EMBL" id="ABAX03000012">
    <property type="protein sequence ID" value="EDR97585.1"/>
    <property type="molecule type" value="Genomic_DNA"/>
</dbReference>
<dbReference type="STRING" id="411490.ANACAC_01206"/>
<dbReference type="eggNOG" id="COG1305">
    <property type="taxonomic scope" value="Bacteria"/>
</dbReference>
<dbReference type="InterPro" id="IPR002931">
    <property type="entry name" value="Transglutaminase-like"/>
</dbReference>
<feature type="transmembrane region" description="Helical" evidence="1">
    <location>
        <begin position="51"/>
        <end position="68"/>
    </location>
</feature>
<dbReference type="InterPro" id="IPR052901">
    <property type="entry name" value="Bact_TGase-like"/>
</dbReference>
<dbReference type="Pfam" id="PF01841">
    <property type="entry name" value="Transglut_core"/>
    <property type="match status" value="1"/>
</dbReference>
<feature type="transmembrane region" description="Helical" evidence="1">
    <location>
        <begin position="75"/>
        <end position="94"/>
    </location>
</feature>
<feature type="transmembrane region" description="Helical" evidence="1">
    <location>
        <begin position="132"/>
        <end position="149"/>
    </location>
</feature>
<feature type="transmembrane region" description="Helical" evidence="1">
    <location>
        <begin position="595"/>
        <end position="618"/>
    </location>
</feature>
<feature type="domain" description="Transglutaminase-like" evidence="2">
    <location>
        <begin position="493"/>
        <end position="565"/>
    </location>
</feature>
<dbReference type="SMART" id="SM00460">
    <property type="entry name" value="TGc"/>
    <property type="match status" value="1"/>
</dbReference>
<name>B0MCB5_ANACD</name>
<evidence type="ECO:0000259" key="2">
    <source>
        <dbReference type="SMART" id="SM00460"/>
    </source>
</evidence>